<keyword evidence="2" id="KW-0813">Transport</keyword>
<dbReference type="Gene3D" id="1.10.287.70">
    <property type="match status" value="1"/>
</dbReference>
<dbReference type="InterPro" id="IPR028325">
    <property type="entry name" value="VG_K_chnl"/>
</dbReference>
<dbReference type="OrthoDB" id="9810759at2"/>
<feature type="transmembrane region" description="Helical" evidence="12">
    <location>
        <begin position="58"/>
        <end position="78"/>
    </location>
</feature>
<keyword evidence="8 12" id="KW-1133">Transmembrane helix</keyword>
<accession>B4W159</accession>
<comment type="subcellular location">
    <subcellularLocation>
        <location evidence="1">Membrane</location>
        <topology evidence="1">Multi-pass membrane protein</topology>
    </subcellularLocation>
</comment>
<keyword evidence="11" id="KW-0407">Ion channel</keyword>
<evidence type="ECO:0000259" key="13">
    <source>
        <dbReference type="Pfam" id="PF00520"/>
    </source>
</evidence>
<feature type="domain" description="Ion transport" evidence="13">
    <location>
        <begin position="24"/>
        <end position="246"/>
    </location>
</feature>
<evidence type="ECO:0000256" key="7">
    <source>
        <dbReference type="ARBA" id="ARBA00022958"/>
    </source>
</evidence>
<dbReference type="PRINTS" id="PR00169">
    <property type="entry name" value="KCHANNEL"/>
</dbReference>
<dbReference type="RefSeq" id="WP_006104962.1">
    <property type="nucleotide sequence ID" value="NZ_DS989867.1"/>
</dbReference>
<evidence type="ECO:0000313" key="15">
    <source>
        <dbReference type="Proteomes" id="UP000003835"/>
    </source>
</evidence>
<dbReference type="Pfam" id="PF00520">
    <property type="entry name" value="Ion_trans"/>
    <property type="match status" value="1"/>
</dbReference>
<evidence type="ECO:0000256" key="1">
    <source>
        <dbReference type="ARBA" id="ARBA00004141"/>
    </source>
</evidence>
<name>B4W159_9CYAN</name>
<evidence type="ECO:0000256" key="6">
    <source>
        <dbReference type="ARBA" id="ARBA00022882"/>
    </source>
</evidence>
<protein>
    <submittedName>
        <fullName evidence="14">Transporter, cation channel family</fullName>
    </submittedName>
</protein>
<dbReference type="FunFam" id="1.10.287.70:FF:000028">
    <property type="entry name" value="potassium voltage-gated channel subfamily D member 3"/>
    <property type="match status" value="1"/>
</dbReference>
<evidence type="ECO:0000256" key="10">
    <source>
        <dbReference type="ARBA" id="ARBA00023136"/>
    </source>
</evidence>
<dbReference type="Proteomes" id="UP000003835">
    <property type="component" value="Unassembled WGS sequence"/>
</dbReference>
<evidence type="ECO:0000256" key="9">
    <source>
        <dbReference type="ARBA" id="ARBA00023065"/>
    </source>
</evidence>
<keyword evidence="15" id="KW-1185">Reference proteome</keyword>
<evidence type="ECO:0000256" key="4">
    <source>
        <dbReference type="ARBA" id="ARBA00022692"/>
    </source>
</evidence>
<gene>
    <name evidence="14" type="ORF">MC7420_7600</name>
</gene>
<evidence type="ECO:0000256" key="8">
    <source>
        <dbReference type="ARBA" id="ARBA00022989"/>
    </source>
</evidence>
<feature type="transmembrane region" description="Helical" evidence="12">
    <location>
        <begin position="158"/>
        <end position="179"/>
    </location>
</feature>
<keyword evidence="5" id="KW-0631">Potassium channel</keyword>
<sequence length="270" mass="31288">MIYKIKLRLYEILERTDIRDTASQIVDGLIWTLIALNLMAFTLETVDQIGNQYRKYFILFEEVSIAVFTVEYILRLWICTVNPDYNHSIRGRLRFMFTPLMLIDLIAIFPFYLPLLFPDLRFLRSLRLFRFFRILKLSRYSASLRTLGRVIRSKKEELIITFFVLFILLFCASSLIYFAEHEAQAEAFPNIPMSMWWGVITLTTVGYGDVYPVTLIGKLVGAMLAVLGIGLFALPAGILASGFSEELQVRHPLKRKRTSKFCPHCGKPIH</sequence>
<organism evidence="14 15">
    <name type="scientific">Coleofasciculus chthonoplastes PCC 7420</name>
    <dbReference type="NCBI Taxonomy" id="118168"/>
    <lineage>
        <taxon>Bacteria</taxon>
        <taxon>Bacillati</taxon>
        <taxon>Cyanobacteriota</taxon>
        <taxon>Cyanophyceae</taxon>
        <taxon>Coleofasciculales</taxon>
        <taxon>Coleofasciculaceae</taxon>
        <taxon>Coleofasciculus</taxon>
    </lineage>
</organism>
<feature type="transmembrane region" description="Helical" evidence="12">
    <location>
        <begin position="222"/>
        <end position="243"/>
    </location>
</feature>
<keyword evidence="10 12" id="KW-0472">Membrane</keyword>
<dbReference type="Gene3D" id="1.20.5.110">
    <property type="match status" value="1"/>
</dbReference>
<keyword evidence="9" id="KW-0406">Ion transport</keyword>
<dbReference type="SUPFAM" id="SSF81324">
    <property type="entry name" value="Voltage-gated potassium channels"/>
    <property type="match status" value="1"/>
</dbReference>
<dbReference type="GO" id="GO:0001508">
    <property type="term" value="P:action potential"/>
    <property type="evidence" value="ECO:0007669"/>
    <property type="project" value="TreeGrafter"/>
</dbReference>
<reference evidence="14 15" key="1">
    <citation type="submission" date="2008-07" db="EMBL/GenBank/DDBJ databases">
        <authorList>
            <person name="Tandeau de Marsac N."/>
            <person name="Ferriera S."/>
            <person name="Johnson J."/>
            <person name="Kravitz S."/>
            <person name="Beeson K."/>
            <person name="Sutton G."/>
            <person name="Rogers Y.-H."/>
            <person name="Friedman R."/>
            <person name="Frazier M."/>
            <person name="Venter J.C."/>
        </authorList>
    </citation>
    <scope>NUCLEOTIDE SEQUENCE [LARGE SCALE GENOMIC DNA]</scope>
    <source>
        <strain evidence="14 15">PCC 7420</strain>
    </source>
</reference>
<dbReference type="AlphaFoldDB" id="B4W159"/>
<proteinExistence type="predicted"/>
<keyword evidence="6" id="KW-0851">Voltage-gated channel</keyword>
<dbReference type="InterPro" id="IPR005821">
    <property type="entry name" value="Ion_trans_dom"/>
</dbReference>
<dbReference type="GO" id="GO:0005249">
    <property type="term" value="F:voltage-gated potassium channel activity"/>
    <property type="evidence" value="ECO:0007669"/>
    <property type="project" value="InterPro"/>
</dbReference>
<dbReference type="PANTHER" id="PTHR11537">
    <property type="entry name" value="VOLTAGE-GATED POTASSIUM CHANNEL"/>
    <property type="match status" value="1"/>
</dbReference>
<feature type="transmembrane region" description="Helical" evidence="12">
    <location>
        <begin position="191"/>
        <end position="210"/>
    </location>
</feature>
<evidence type="ECO:0000256" key="5">
    <source>
        <dbReference type="ARBA" id="ARBA00022826"/>
    </source>
</evidence>
<dbReference type="PANTHER" id="PTHR11537:SF254">
    <property type="entry name" value="POTASSIUM VOLTAGE-GATED CHANNEL PROTEIN SHAB"/>
    <property type="match status" value="1"/>
</dbReference>
<dbReference type="STRING" id="118168.MC7420_7600"/>
<evidence type="ECO:0000256" key="3">
    <source>
        <dbReference type="ARBA" id="ARBA00022538"/>
    </source>
</evidence>
<evidence type="ECO:0000256" key="2">
    <source>
        <dbReference type="ARBA" id="ARBA00022448"/>
    </source>
</evidence>
<dbReference type="EMBL" id="DS989867">
    <property type="protein sequence ID" value="EDX72120.1"/>
    <property type="molecule type" value="Genomic_DNA"/>
</dbReference>
<dbReference type="HOGENOM" id="CLU_011722_1_1_3"/>
<dbReference type="Gene3D" id="1.20.120.350">
    <property type="entry name" value="Voltage-gated potassium channels. Chain C"/>
    <property type="match status" value="1"/>
</dbReference>
<keyword evidence="7" id="KW-0630">Potassium</keyword>
<keyword evidence="3" id="KW-0633">Potassium transport</keyword>
<evidence type="ECO:0000256" key="11">
    <source>
        <dbReference type="ARBA" id="ARBA00023303"/>
    </source>
</evidence>
<keyword evidence="4 12" id="KW-0812">Transmembrane</keyword>
<dbReference type="InterPro" id="IPR027359">
    <property type="entry name" value="Volt_channel_dom_sf"/>
</dbReference>
<evidence type="ECO:0000256" key="12">
    <source>
        <dbReference type="SAM" id="Phobius"/>
    </source>
</evidence>
<feature type="transmembrane region" description="Helical" evidence="12">
    <location>
        <begin position="98"/>
        <end position="117"/>
    </location>
</feature>
<evidence type="ECO:0000313" key="14">
    <source>
        <dbReference type="EMBL" id="EDX72120.1"/>
    </source>
</evidence>
<dbReference type="GO" id="GO:0008076">
    <property type="term" value="C:voltage-gated potassium channel complex"/>
    <property type="evidence" value="ECO:0007669"/>
    <property type="project" value="InterPro"/>
</dbReference>
<dbReference type="eggNOG" id="COG0664">
    <property type="taxonomic scope" value="Bacteria"/>
</dbReference>